<keyword evidence="3" id="KW-0813">Transport</keyword>
<comment type="subcellular location">
    <subcellularLocation>
        <location evidence="1">Membrane</location>
        <topology evidence="1">Multi-pass membrane protein</topology>
    </subcellularLocation>
</comment>
<keyword evidence="11" id="KW-1185">Reference proteome</keyword>
<evidence type="ECO:0000256" key="3">
    <source>
        <dbReference type="ARBA" id="ARBA00022448"/>
    </source>
</evidence>
<dbReference type="STRING" id="1612202.SAMN05421734_102324"/>
<gene>
    <name evidence="10" type="ORF">SAMN05421734_102324</name>
</gene>
<dbReference type="Pfam" id="PF01496">
    <property type="entry name" value="V_ATPase_I"/>
    <property type="match status" value="1"/>
</dbReference>
<dbReference type="PANTHER" id="PTHR11629:SF63">
    <property type="entry name" value="V-TYPE PROTON ATPASE SUBUNIT A"/>
    <property type="match status" value="1"/>
</dbReference>
<feature type="transmembrane region" description="Helical" evidence="9">
    <location>
        <begin position="563"/>
        <end position="584"/>
    </location>
</feature>
<name>A0A1G6H753_9BACI</name>
<dbReference type="GO" id="GO:0046961">
    <property type="term" value="F:proton-transporting ATPase activity, rotational mechanism"/>
    <property type="evidence" value="ECO:0007669"/>
    <property type="project" value="InterPro"/>
</dbReference>
<keyword evidence="6" id="KW-0406">Ion transport</keyword>
<keyword evidence="5 9" id="KW-1133">Transmembrane helix</keyword>
<comment type="similarity">
    <text evidence="2">Belongs to the V-ATPase 116 kDa subunit family.</text>
</comment>
<dbReference type="Proteomes" id="UP000242949">
    <property type="component" value="Unassembled WGS sequence"/>
</dbReference>
<evidence type="ECO:0000256" key="6">
    <source>
        <dbReference type="ARBA" id="ARBA00023065"/>
    </source>
</evidence>
<protein>
    <submittedName>
        <fullName evidence="10">V/A-type H+-transporting ATPase subunit I</fullName>
    </submittedName>
</protein>
<keyword evidence="8" id="KW-0175">Coiled coil</keyword>
<feature type="transmembrane region" description="Helical" evidence="9">
    <location>
        <begin position="371"/>
        <end position="395"/>
    </location>
</feature>
<reference evidence="11" key="1">
    <citation type="submission" date="2016-09" db="EMBL/GenBank/DDBJ databases">
        <authorList>
            <person name="Varghese N."/>
            <person name="Submissions S."/>
        </authorList>
    </citation>
    <scope>NUCLEOTIDE SEQUENCE [LARGE SCALE GENOMIC DNA]</scope>
    <source>
        <strain evidence="11">S5</strain>
    </source>
</reference>
<feature type="transmembrane region" description="Helical" evidence="9">
    <location>
        <begin position="415"/>
        <end position="440"/>
    </location>
</feature>
<keyword evidence="7 9" id="KW-0472">Membrane</keyword>
<dbReference type="InterPro" id="IPR002490">
    <property type="entry name" value="V-ATPase_116kDa_su"/>
</dbReference>
<dbReference type="OrthoDB" id="9803814at2"/>
<feature type="coiled-coil region" evidence="8">
    <location>
        <begin position="234"/>
        <end position="261"/>
    </location>
</feature>
<dbReference type="GO" id="GO:0016471">
    <property type="term" value="C:vacuolar proton-transporting V-type ATPase complex"/>
    <property type="evidence" value="ECO:0007669"/>
    <property type="project" value="TreeGrafter"/>
</dbReference>
<evidence type="ECO:0000256" key="7">
    <source>
        <dbReference type="ARBA" id="ARBA00023136"/>
    </source>
</evidence>
<feature type="transmembrane region" description="Helical" evidence="9">
    <location>
        <begin position="511"/>
        <end position="533"/>
    </location>
</feature>
<evidence type="ECO:0000256" key="4">
    <source>
        <dbReference type="ARBA" id="ARBA00022692"/>
    </source>
</evidence>
<evidence type="ECO:0000256" key="1">
    <source>
        <dbReference type="ARBA" id="ARBA00004141"/>
    </source>
</evidence>
<feature type="transmembrane region" description="Helical" evidence="9">
    <location>
        <begin position="590"/>
        <end position="614"/>
    </location>
</feature>
<proteinExistence type="inferred from homology"/>
<evidence type="ECO:0000256" key="9">
    <source>
        <dbReference type="SAM" id="Phobius"/>
    </source>
</evidence>
<dbReference type="GO" id="GO:0033179">
    <property type="term" value="C:proton-transporting V-type ATPase, V0 domain"/>
    <property type="evidence" value="ECO:0007669"/>
    <property type="project" value="InterPro"/>
</dbReference>
<evidence type="ECO:0000256" key="8">
    <source>
        <dbReference type="SAM" id="Coils"/>
    </source>
</evidence>
<evidence type="ECO:0000313" key="10">
    <source>
        <dbReference type="EMBL" id="SDB90100.1"/>
    </source>
</evidence>
<evidence type="ECO:0000256" key="5">
    <source>
        <dbReference type="ARBA" id="ARBA00022989"/>
    </source>
</evidence>
<accession>A0A1G6H753</accession>
<dbReference type="GO" id="GO:0051117">
    <property type="term" value="F:ATPase binding"/>
    <property type="evidence" value="ECO:0007669"/>
    <property type="project" value="TreeGrafter"/>
</dbReference>
<feature type="coiled-coil region" evidence="8">
    <location>
        <begin position="51"/>
        <end position="136"/>
    </location>
</feature>
<dbReference type="GO" id="GO:0007035">
    <property type="term" value="P:vacuolar acidification"/>
    <property type="evidence" value="ECO:0007669"/>
    <property type="project" value="TreeGrafter"/>
</dbReference>
<sequence>MAIAEMKKLTLISFHEKKDQLLQSIQALQRFEVVDLPSSDLGELDISPHEIDNLEDLIKKYETQIDHTQRALAFLQPHLPKESLIKKLQEAKQELSLEELEDEIQKFSPRDLVSFFLDKEHELEKIQEEQKRLYDEEAFLFNWKKLDFFPADLLKMEKVTGRVGTVPQHVQNEYINNLKNNEMLYVEEIYQNKDEHGVSLFFDRRDEEMVKQILNESHFDHLTETFKSKPSDELKAVQDRIAELKQQKKTIYQELNHMKDQEWQLMLTEEYYEAKLQRERSKLFLVDEKHLFVMEGWLETEKVPEIKDALKSIIDEDSYALTVEDVLEDDYDKVPVVLNNNDYVAPFETITSMYNLPKYNEIDPTPFLAPFYLVFFGMMAADLGYGLLLFVATLVSLKMFNFDPKMQKNMKFFHLLSYPTMIWGILYGTFFGAELPFVLLSTTDDVITILILSVVFGIVQIFFGLGLKAHLQLKYQNKAGAVSDGFGWIGIFTGLVILLLGNLILDSELMANIGAIIAVSSAVIIIIASTMGADNKALGFGLGFYNLYNITGYIGDIVSYTRLMALGVSSASIALAFNMIIGFIPTWGRFTVGILLFIALHAINIGLTMLSAYVHGARLIFVEFFGKFYEGGGKALAPLKASEKHIQLKNKQNIKRDGGI</sequence>
<organism evidence="10 11">
    <name type="scientific">Pelagirhabdus alkalitolerans</name>
    <dbReference type="NCBI Taxonomy" id="1612202"/>
    <lineage>
        <taxon>Bacteria</taxon>
        <taxon>Bacillati</taxon>
        <taxon>Bacillota</taxon>
        <taxon>Bacilli</taxon>
        <taxon>Bacillales</taxon>
        <taxon>Bacillaceae</taxon>
        <taxon>Pelagirhabdus</taxon>
    </lineage>
</organism>
<dbReference type="AlphaFoldDB" id="A0A1G6H753"/>
<dbReference type="EMBL" id="FMYI01000002">
    <property type="protein sequence ID" value="SDB90100.1"/>
    <property type="molecule type" value="Genomic_DNA"/>
</dbReference>
<feature type="transmembrane region" description="Helical" evidence="9">
    <location>
        <begin position="446"/>
        <end position="465"/>
    </location>
</feature>
<feature type="transmembrane region" description="Helical" evidence="9">
    <location>
        <begin position="486"/>
        <end position="505"/>
    </location>
</feature>
<dbReference type="PANTHER" id="PTHR11629">
    <property type="entry name" value="VACUOLAR PROTON ATPASES"/>
    <property type="match status" value="1"/>
</dbReference>
<evidence type="ECO:0000256" key="2">
    <source>
        <dbReference type="ARBA" id="ARBA00009904"/>
    </source>
</evidence>
<evidence type="ECO:0000313" key="11">
    <source>
        <dbReference type="Proteomes" id="UP000242949"/>
    </source>
</evidence>
<keyword evidence="4 9" id="KW-0812">Transmembrane</keyword>